<feature type="coiled-coil region" evidence="1">
    <location>
        <begin position="106"/>
        <end position="140"/>
    </location>
</feature>
<dbReference type="Pfam" id="PF02992">
    <property type="entry name" value="Transposase_21"/>
    <property type="match status" value="1"/>
</dbReference>
<feature type="compositionally biased region" description="Polar residues" evidence="2">
    <location>
        <begin position="963"/>
        <end position="981"/>
    </location>
</feature>
<feature type="region of interest" description="Disordered" evidence="2">
    <location>
        <begin position="438"/>
        <end position="459"/>
    </location>
</feature>
<dbReference type="PANTHER" id="PTHR46579:SF1">
    <property type="entry name" value="F5_8 TYPE C DOMAIN-CONTAINING PROTEIN"/>
    <property type="match status" value="1"/>
</dbReference>
<evidence type="ECO:0000313" key="4">
    <source>
        <dbReference type="Proteomes" id="UP001213000"/>
    </source>
</evidence>
<feature type="region of interest" description="Disordered" evidence="2">
    <location>
        <begin position="304"/>
        <end position="331"/>
    </location>
</feature>
<keyword evidence="4" id="KW-1185">Reference proteome</keyword>
<feature type="compositionally biased region" description="Polar residues" evidence="2">
    <location>
        <begin position="649"/>
        <end position="664"/>
    </location>
</feature>
<feature type="region of interest" description="Disordered" evidence="2">
    <location>
        <begin position="801"/>
        <end position="892"/>
    </location>
</feature>
<dbReference type="PANTHER" id="PTHR46579">
    <property type="entry name" value="F5/8 TYPE C DOMAIN-CONTAINING PROTEIN-RELATED"/>
    <property type="match status" value="1"/>
</dbReference>
<accession>A0AAD5YV15</accession>
<dbReference type="EMBL" id="JANIEX010000503">
    <property type="protein sequence ID" value="KAJ3566227.1"/>
    <property type="molecule type" value="Genomic_DNA"/>
</dbReference>
<feature type="compositionally biased region" description="Basic and acidic residues" evidence="2">
    <location>
        <begin position="1120"/>
        <end position="1129"/>
    </location>
</feature>
<feature type="compositionally biased region" description="Low complexity" evidence="2">
    <location>
        <begin position="307"/>
        <end position="322"/>
    </location>
</feature>
<dbReference type="InterPro" id="IPR004242">
    <property type="entry name" value="Transposase_21"/>
</dbReference>
<feature type="region of interest" description="Disordered" evidence="2">
    <location>
        <begin position="581"/>
        <end position="615"/>
    </location>
</feature>
<feature type="compositionally biased region" description="Acidic residues" evidence="2">
    <location>
        <begin position="1075"/>
        <end position="1096"/>
    </location>
</feature>
<reference evidence="3" key="1">
    <citation type="submission" date="2022-07" db="EMBL/GenBank/DDBJ databases">
        <title>Genome Sequence of Leucocoprinus birnbaumii.</title>
        <authorList>
            <person name="Buettner E."/>
        </authorList>
    </citation>
    <scope>NUCLEOTIDE SEQUENCE</scope>
    <source>
        <strain evidence="3">VT141</strain>
    </source>
</reference>
<proteinExistence type="predicted"/>
<feature type="region of interest" description="Disordered" evidence="2">
    <location>
        <begin position="1406"/>
        <end position="1434"/>
    </location>
</feature>
<feature type="region of interest" description="Disordered" evidence="2">
    <location>
        <begin position="24"/>
        <end position="43"/>
    </location>
</feature>
<feature type="region of interest" description="Disordered" evidence="2">
    <location>
        <begin position="346"/>
        <end position="370"/>
    </location>
</feature>
<protein>
    <submittedName>
        <fullName evidence="3">Uncharacterized protein</fullName>
    </submittedName>
</protein>
<feature type="compositionally biased region" description="Basic residues" evidence="2">
    <location>
        <begin position="1406"/>
        <end position="1423"/>
    </location>
</feature>
<feature type="compositionally biased region" description="Acidic residues" evidence="2">
    <location>
        <begin position="1106"/>
        <end position="1119"/>
    </location>
</feature>
<keyword evidence="1" id="KW-0175">Coiled coil</keyword>
<feature type="region of interest" description="Disordered" evidence="2">
    <location>
        <begin position="638"/>
        <end position="669"/>
    </location>
</feature>
<feature type="region of interest" description="Disordered" evidence="2">
    <location>
        <begin position="906"/>
        <end position="931"/>
    </location>
</feature>
<feature type="region of interest" description="Disordered" evidence="2">
    <location>
        <begin position="1057"/>
        <end position="1133"/>
    </location>
</feature>
<feature type="region of interest" description="Disordered" evidence="2">
    <location>
        <begin position="954"/>
        <end position="981"/>
    </location>
</feature>
<evidence type="ECO:0000313" key="3">
    <source>
        <dbReference type="EMBL" id="KAJ3566227.1"/>
    </source>
</evidence>
<sequence length="2580" mass="291251">MSTAGESDRTRPYDLAFTKVMEETAPDPFPDSSAHRVSEEGQTLISSVAQRKLEKAWDGVSQRLSDVESHFTSKQSELEKTIKPIPTLAKDIRHLKARELEHNRLNEKISQDLDTLRHDVTKLTQRIVNLEQLASEMRNESIQCSKDRTTLRDNHAKLEEDHLSAIDDGSQKLRDLDQEVKSLHKSIEKLQKRVNVVTQIFLTRIRVLNTRLCALNATAVVTTKNSLLEETLLHQLSLSLTSTLNRRSTFALIEPIIPLKEIRQINPYATHSTELRQKFICTPMASPTKNGPVVDFRKAFAPKRKTSSVVPAPSDPPAVASSQGEPPGEFDGQPEWHGISNKRLKTSHPHLNPQRWRLGPKRPKTVSGRGERMDDVFKRRQRIVDSALKIRQRVSHKRAVNVPAPNPTTTENLSPREQIAKEDIREDVTKTAKVTAGRRGFTEGHDGEEEVNGDRKPSEKVKEAFTNANARLAGLTTSALPGSDEDQINEARNSTSSIINADSESLPGEDSIPDVTREADHTRLHPHSVGHVDASDPDVSFEDDLDEYVKEVDELTPSPRHRPKEKAAVLRRSWSEVWKTGSQRNVEPVNSTNDALHSVSTRDSGGTQGSDSDITPTASAIIHHTGVGDASLVPTVPTSLDSFDHAPSVDNTTLPAQSESTSKEPQPGLLGKAKAYLAGLPVWPAGHPESQNFPPATGSAPALRLEPTELLELESAADLVIGLSFQLTEREHSPTLDGSSVYQSITSFATGHTFDIEEEIDVEKALLEALPSVTALSDTSSNRVQDALPFSGVIQQESSSVLQETEINTDTSAPSWGRMKDSVKSRRSSPVGVSEAFPNGLQDDLPFFEGNPQELSSVPRETSINNADASVPSRRKLKDSMKPRRSSPVGVSELVQADTIQEATNRVRPEGRPTEPTTGAKGPAQRVKTTQTIRRTRSGLIFGIEKPLPDEVAHESAKKVLQPTPSSRSLNQSSKLIGPSISQEKAKVVKTYGKRLLPAEPDPSSSKHSSILKKQVSIPYVAVPPMPQKYLSISTMAPAYMDDRQLDEVQSTEDFYNAEAGRGKSGKESIRLGDDVEFDERSDEDEINDEEVEQGYDTDRGSTDREPEDEVEEESSEEDVLNHGKERRPGTRSHMCSCPMIHQLGCHLNKNRSRKSHCRNLVNYARRDSDSDVSDYRIRHREPERVVLQRNVRTMVVALCKTGHDTYHLASQKQINVFNRTQAADHGPSVIGEPPKLALDLQSSSTSSSIWNKRVAYTFADHFIQQHSLSTKLGKVIRDMFLTYLKQFFREYHSVTIPPEDRDEAQAVIAKENTEMARLNRQRILCERRVEICHLFHERYPSSKSLETFSAVWQRAPKEACSDDEAVVTKEGKLYYRKLKPDWRSSEPEVELWFKTFDHLHMSTHFRRDGKRKRGRLPRHRVPPQKTGGSSLEKENYPKGLPLNFYDATWLDALDKHQRKVLRVQPPIDLTFDDDIQSLADKWSNKKGEIPLTIPLFPIFIWVFPAFSHHVATADEHPTSAAPPPSPPQSPSVPIPDDRLTVEELSNDWCMTVLKRIKHRLSERIVAQFADRPLFFKVDPTRDSRPLDGDALALDDESELNVPVLNHENWLNHHHELLSTLANKHVHNHRISSQISKITQKIEVEQRLLVRVKARAWKNQQRAAMNSSKVQLVDSRSYAIPRHTMLEPFDLLCYILVVALHLLSNVLYNACKFFIQGMKMAFALSNENSTFPNSPALSKSLEDDLPNTVEDMLDALGLKPAFKSFVCCPKCFCTYDTETSYPDICTNIDNPGEKACGRKLRVERANGKSAPSREYLAQEFTNWLARLYSRPEIEEHLDRAGESSGAKGVMRDIWDAPVMKNFKDRDGTHFFSHPGRLAFSLNMDGFNPFTNKQAGKKITTCGMYLVCLNLPPELRYRSENVFLVGLIPGPAEPSLHQIDHVVRHLVDCFVSLWEDGIYLTHTTKHPSGRTIRAVIIPLVCDLPAARQVAGLPGHNGMLFCSECLLPLTDIDNLNFEEWEHCTCARHCAAALQWKNAVSRDKRQELLRKNGARWSELLRLPYWDPTVYVAIDTMHCFFLGLFRRHVKDIWGMDVDMPDGEGRSFYVKKEPTEDEMKNAWKVLNSGRCLKNLHHHVLAGLCRDLGLRFAGNKDRLVSLLENYRSTSITYETDHEQSEPETLPRSQKPTKAANKSKKRAKATSVLGKETLAEIRKDMEQIQVPSWVLPGPSHPGEEKWGKLHADQWRSFCTIHLPITLVRLWGKDPAGSKRYKMLENFLHLVTAVKLGSLRTTSSQRAELYEYHMSCYLRSLLELYPGTKITPYQHMAMHIGQQLRRFGPTHAWRCYAFERFNHIFQVIQTNNIYGQMEKTMFMRFCMMQNLCNIVHRATLPPRLHAFIDHFNKTFGNKISGTLFSDQGYDVHEETKGKNSWVSNEVKELFVHRYLSWKTKFPVLPSHLAKTYRRLHYNGLTLATTDCSAKDSHIMARRRTEGLGWAACRIIEIFSLSSDADGIFIYAEEFKKAMGLEIRAPFTEFPIILGGLFSLQSPSCVILRLDEVLGQFCLAETDYGLDVFQAIPMEKD</sequence>
<gene>
    <name evidence="3" type="ORF">NP233_g7126</name>
</gene>
<feature type="compositionally biased region" description="Polar residues" evidence="2">
    <location>
        <begin position="853"/>
        <end position="868"/>
    </location>
</feature>
<evidence type="ECO:0000256" key="2">
    <source>
        <dbReference type="SAM" id="MobiDB-lite"/>
    </source>
</evidence>
<feature type="region of interest" description="Disordered" evidence="2">
    <location>
        <begin position="1515"/>
        <end position="1537"/>
    </location>
</feature>
<comment type="caution">
    <text evidence="3">The sequence shown here is derived from an EMBL/GenBank/DDBJ whole genome shotgun (WGS) entry which is preliminary data.</text>
</comment>
<evidence type="ECO:0000256" key="1">
    <source>
        <dbReference type="SAM" id="Coils"/>
    </source>
</evidence>
<organism evidence="3 4">
    <name type="scientific">Leucocoprinus birnbaumii</name>
    <dbReference type="NCBI Taxonomy" id="56174"/>
    <lineage>
        <taxon>Eukaryota</taxon>
        <taxon>Fungi</taxon>
        <taxon>Dikarya</taxon>
        <taxon>Basidiomycota</taxon>
        <taxon>Agaricomycotina</taxon>
        <taxon>Agaricomycetes</taxon>
        <taxon>Agaricomycetidae</taxon>
        <taxon>Agaricales</taxon>
        <taxon>Agaricineae</taxon>
        <taxon>Agaricaceae</taxon>
        <taxon>Leucocoprinus</taxon>
    </lineage>
</organism>
<name>A0AAD5YV15_9AGAR</name>
<feature type="compositionally biased region" description="Pro residues" evidence="2">
    <location>
        <begin position="1521"/>
        <end position="1534"/>
    </location>
</feature>
<dbReference type="Proteomes" id="UP001213000">
    <property type="component" value="Unassembled WGS sequence"/>
</dbReference>
<feature type="compositionally biased region" description="Basic and acidic residues" evidence="2">
    <location>
        <begin position="1061"/>
        <end position="1074"/>
    </location>
</feature>
<feature type="compositionally biased region" description="Polar residues" evidence="2">
    <location>
        <begin position="801"/>
        <end position="814"/>
    </location>
</feature>
<feature type="region of interest" description="Disordered" evidence="2">
    <location>
        <begin position="2167"/>
        <end position="2199"/>
    </location>
</feature>